<dbReference type="PANTHER" id="PTHR43280:SF32">
    <property type="entry name" value="TRANSCRIPTIONAL REGULATORY PROTEIN"/>
    <property type="match status" value="1"/>
</dbReference>
<keyword evidence="3" id="KW-0804">Transcription</keyword>
<evidence type="ECO:0000256" key="2">
    <source>
        <dbReference type="ARBA" id="ARBA00023125"/>
    </source>
</evidence>
<keyword evidence="1" id="KW-0805">Transcription regulation</keyword>
<dbReference type="Pfam" id="PF12833">
    <property type="entry name" value="HTH_18"/>
    <property type="match status" value="1"/>
</dbReference>
<evidence type="ECO:0000259" key="4">
    <source>
        <dbReference type="PROSITE" id="PS01124"/>
    </source>
</evidence>
<dbReference type="RefSeq" id="WP_243732263.1">
    <property type="nucleotide sequence ID" value="NZ_SNWM01000002.1"/>
</dbReference>
<evidence type="ECO:0000313" key="6">
    <source>
        <dbReference type="Proteomes" id="UP000295499"/>
    </source>
</evidence>
<dbReference type="EMBL" id="SNWM01000002">
    <property type="protein sequence ID" value="TDO22682.1"/>
    <property type="molecule type" value="Genomic_DNA"/>
</dbReference>
<evidence type="ECO:0000256" key="1">
    <source>
        <dbReference type="ARBA" id="ARBA00023015"/>
    </source>
</evidence>
<protein>
    <submittedName>
        <fullName evidence="5">AraC-like DNA-binding protein</fullName>
    </submittedName>
</protein>
<reference evidence="5 6" key="1">
    <citation type="submission" date="2019-03" db="EMBL/GenBank/DDBJ databases">
        <title>Genomic Encyclopedia of Archaeal and Bacterial Type Strains, Phase II (KMG-II): from individual species to whole genera.</title>
        <authorList>
            <person name="Goeker M."/>
        </authorList>
    </citation>
    <scope>NUCLEOTIDE SEQUENCE [LARGE SCALE GENOMIC DNA]</scope>
    <source>
        <strain evidence="5 6">DSM 19034</strain>
    </source>
</reference>
<sequence>MPYLCKMQEDQKAGLTKSPIYIRNLANCPPSYLSDPGRKDYFEIVWLQDELPLHVVREDQNINSGDWIYLIPPYRVHQLNKAGKKGILLSFKRDFLDDADTEFYLDLFKIFNIQGEFSCLPLNGEQASALEKVYELLEAEYQDATQSVLIVKAVLKVFLLKLIRVKENVFTTQDINQKRVYEFMILLEENYLTKRSAEFYGDRLGISMKRLNQILKEKLDKTGMQLIHDRVILEAKRKIMHSDSTLKEIAYELGFTDRPYFSRFFKKQTGTSPEDFQHSTQHN</sequence>
<name>A0A4R6IKS7_9SPHI</name>
<proteinExistence type="predicted"/>
<evidence type="ECO:0000313" key="5">
    <source>
        <dbReference type="EMBL" id="TDO22682.1"/>
    </source>
</evidence>
<dbReference type="GO" id="GO:0003700">
    <property type="term" value="F:DNA-binding transcription factor activity"/>
    <property type="evidence" value="ECO:0007669"/>
    <property type="project" value="InterPro"/>
</dbReference>
<dbReference type="PANTHER" id="PTHR43280">
    <property type="entry name" value="ARAC-FAMILY TRANSCRIPTIONAL REGULATOR"/>
    <property type="match status" value="1"/>
</dbReference>
<dbReference type="Gene3D" id="1.10.10.60">
    <property type="entry name" value="Homeodomain-like"/>
    <property type="match status" value="1"/>
</dbReference>
<comment type="caution">
    <text evidence="5">The sequence shown here is derived from an EMBL/GenBank/DDBJ whole genome shotgun (WGS) entry which is preliminary data.</text>
</comment>
<accession>A0A4R6IKS7</accession>
<dbReference type="SMART" id="SM00342">
    <property type="entry name" value="HTH_ARAC"/>
    <property type="match status" value="1"/>
</dbReference>
<dbReference type="PRINTS" id="PR00032">
    <property type="entry name" value="HTHARAC"/>
</dbReference>
<gene>
    <name evidence="5" type="ORF">CLV32_1663</name>
</gene>
<dbReference type="InterPro" id="IPR020449">
    <property type="entry name" value="Tscrpt_reg_AraC-type_HTH"/>
</dbReference>
<dbReference type="SUPFAM" id="SSF46689">
    <property type="entry name" value="Homeodomain-like"/>
    <property type="match status" value="1"/>
</dbReference>
<feature type="domain" description="HTH araC/xylS-type" evidence="4">
    <location>
        <begin position="181"/>
        <end position="279"/>
    </location>
</feature>
<dbReference type="GO" id="GO:0043565">
    <property type="term" value="F:sequence-specific DNA binding"/>
    <property type="evidence" value="ECO:0007669"/>
    <property type="project" value="InterPro"/>
</dbReference>
<keyword evidence="6" id="KW-1185">Reference proteome</keyword>
<dbReference type="InterPro" id="IPR009057">
    <property type="entry name" value="Homeodomain-like_sf"/>
</dbReference>
<dbReference type="PROSITE" id="PS01124">
    <property type="entry name" value="HTH_ARAC_FAMILY_2"/>
    <property type="match status" value="1"/>
</dbReference>
<organism evidence="5 6">
    <name type="scientific">Pedobacter duraquae</name>
    <dbReference type="NCBI Taxonomy" id="425511"/>
    <lineage>
        <taxon>Bacteria</taxon>
        <taxon>Pseudomonadati</taxon>
        <taxon>Bacteroidota</taxon>
        <taxon>Sphingobacteriia</taxon>
        <taxon>Sphingobacteriales</taxon>
        <taxon>Sphingobacteriaceae</taxon>
        <taxon>Pedobacter</taxon>
    </lineage>
</organism>
<dbReference type="Proteomes" id="UP000295499">
    <property type="component" value="Unassembled WGS sequence"/>
</dbReference>
<dbReference type="InterPro" id="IPR018060">
    <property type="entry name" value="HTH_AraC"/>
</dbReference>
<keyword evidence="2 5" id="KW-0238">DNA-binding</keyword>
<evidence type="ECO:0000256" key="3">
    <source>
        <dbReference type="ARBA" id="ARBA00023163"/>
    </source>
</evidence>
<dbReference type="AlphaFoldDB" id="A0A4R6IKS7"/>